<protein>
    <submittedName>
        <fullName evidence="1">Uncharacterized protein</fullName>
    </submittedName>
</protein>
<organism evidence="1 2">
    <name type="scientific">Phytophthora citrophthora</name>
    <dbReference type="NCBI Taxonomy" id="4793"/>
    <lineage>
        <taxon>Eukaryota</taxon>
        <taxon>Sar</taxon>
        <taxon>Stramenopiles</taxon>
        <taxon>Oomycota</taxon>
        <taxon>Peronosporomycetes</taxon>
        <taxon>Peronosporales</taxon>
        <taxon>Peronosporaceae</taxon>
        <taxon>Phytophthora</taxon>
    </lineage>
</organism>
<dbReference type="Proteomes" id="UP001259832">
    <property type="component" value="Unassembled WGS sequence"/>
</dbReference>
<evidence type="ECO:0000313" key="2">
    <source>
        <dbReference type="Proteomes" id="UP001259832"/>
    </source>
</evidence>
<dbReference type="AlphaFoldDB" id="A0AAD9G344"/>
<evidence type="ECO:0000313" key="1">
    <source>
        <dbReference type="EMBL" id="KAK1931246.1"/>
    </source>
</evidence>
<comment type="caution">
    <text evidence="1">The sequence shown here is derived from an EMBL/GenBank/DDBJ whole genome shotgun (WGS) entry which is preliminary data.</text>
</comment>
<dbReference type="EMBL" id="JASMQC010000035">
    <property type="protein sequence ID" value="KAK1931246.1"/>
    <property type="molecule type" value="Genomic_DNA"/>
</dbReference>
<proteinExistence type="predicted"/>
<sequence>MKHIQEHVRLLSSDAQARVLSEVYDLHFARSQAHYLEMLRAFWRRWMTDPTLIPFAQYFHGQWLTGHFNTWQVLATPSGFASTNNPAETFNTLLKRDYTLRRRLKMGTLLRELSACCQGQSSSARAFEFAVCPV</sequence>
<keyword evidence="2" id="KW-1185">Reference proteome</keyword>
<accession>A0AAD9G344</accession>
<name>A0AAD9G344_9STRA</name>
<reference evidence="1" key="1">
    <citation type="submission" date="2023-08" db="EMBL/GenBank/DDBJ databases">
        <title>Reference Genome Resource for the Citrus Pathogen Phytophthora citrophthora.</title>
        <authorList>
            <person name="Moller H."/>
            <person name="Coetzee B."/>
            <person name="Rose L.J."/>
            <person name="Van Niekerk J.M."/>
        </authorList>
    </citation>
    <scope>NUCLEOTIDE SEQUENCE</scope>
    <source>
        <strain evidence="1">STE-U-9442</strain>
    </source>
</reference>
<gene>
    <name evidence="1" type="ORF">P3T76_013435</name>
</gene>